<dbReference type="AlphaFoldDB" id="A0A5N5JY21"/>
<sequence length="86" mass="10082">MFDAYDWKRAICWRTQILQLVSSERRHRRYLSLCTVSEGSDRRQYIRLLLRQASSIALKIRIRICRIGGSRACYLDNATAEENMAG</sequence>
<accession>A0A5N5JY21</accession>
<reference evidence="1 2" key="1">
    <citation type="submission" date="2019-06" db="EMBL/GenBank/DDBJ databases">
        <title>A chromosome-scale genome assembly of the striped catfish, Pangasianodon hypophthalmus.</title>
        <authorList>
            <person name="Wen M."/>
            <person name="Zahm M."/>
            <person name="Roques C."/>
            <person name="Cabau C."/>
            <person name="Klopp C."/>
            <person name="Donnadieu C."/>
            <person name="Jouanno E."/>
            <person name="Avarre J.-C."/>
            <person name="Campet M."/>
            <person name="Ha T.T.T."/>
            <person name="Dugue R."/>
            <person name="Lampietro C."/>
            <person name="Louis A."/>
            <person name="Herpin A."/>
            <person name="Echchiki A."/>
            <person name="Berthelot C."/>
            <person name="Parey E."/>
            <person name="Roest-Crollius H."/>
            <person name="Braasch I."/>
            <person name="Postlethwait J."/>
            <person name="Bobe J."/>
            <person name="Montfort J."/>
            <person name="Bouchez O."/>
            <person name="Begum T."/>
            <person name="Schartl M."/>
            <person name="Guiguen Y."/>
        </authorList>
    </citation>
    <scope>NUCLEOTIDE SEQUENCE [LARGE SCALE GENOMIC DNA]</scope>
    <source>
        <strain evidence="1 2">Indonesia</strain>
        <tissue evidence="1">Blood</tissue>
    </source>
</reference>
<evidence type="ECO:0000313" key="2">
    <source>
        <dbReference type="Proteomes" id="UP000327468"/>
    </source>
</evidence>
<protein>
    <submittedName>
        <fullName evidence="1">Uncharacterized protein</fullName>
    </submittedName>
</protein>
<organism evidence="1 2">
    <name type="scientific">Pangasianodon hypophthalmus</name>
    <name type="common">Striped catfish</name>
    <name type="synonym">Helicophagus hypophthalmus</name>
    <dbReference type="NCBI Taxonomy" id="310915"/>
    <lineage>
        <taxon>Eukaryota</taxon>
        <taxon>Metazoa</taxon>
        <taxon>Chordata</taxon>
        <taxon>Craniata</taxon>
        <taxon>Vertebrata</taxon>
        <taxon>Euteleostomi</taxon>
        <taxon>Actinopterygii</taxon>
        <taxon>Neopterygii</taxon>
        <taxon>Teleostei</taxon>
        <taxon>Ostariophysi</taxon>
        <taxon>Siluriformes</taxon>
        <taxon>Pangasiidae</taxon>
        <taxon>Pangasianodon</taxon>
    </lineage>
</organism>
<name>A0A5N5JY21_PANHP</name>
<evidence type="ECO:0000313" key="1">
    <source>
        <dbReference type="EMBL" id="KAB5523536.1"/>
    </source>
</evidence>
<comment type="caution">
    <text evidence="1">The sequence shown here is derived from an EMBL/GenBank/DDBJ whole genome shotgun (WGS) entry which is preliminary data.</text>
</comment>
<gene>
    <name evidence="1" type="ORF">PHYPO_G00153670</name>
</gene>
<dbReference type="Proteomes" id="UP000327468">
    <property type="component" value="Chromosome 26"/>
</dbReference>
<proteinExistence type="predicted"/>
<dbReference type="EMBL" id="VFJC01000027">
    <property type="protein sequence ID" value="KAB5523536.1"/>
    <property type="molecule type" value="Genomic_DNA"/>
</dbReference>
<keyword evidence="2" id="KW-1185">Reference proteome</keyword>